<dbReference type="EMBL" id="SOZD01000005">
    <property type="protein sequence ID" value="TFF20825.1"/>
    <property type="molecule type" value="Genomic_DNA"/>
</dbReference>
<evidence type="ECO:0000313" key="2">
    <source>
        <dbReference type="Proteomes" id="UP000298179"/>
    </source>
</evidence>
<protein>
    <submittedName>
        <fullName evidence="1">Uncharacterized protein</fullName>
    </submittedName>
</protein>
<evidence type="ECO:0000313" key="1">
    <source>
        <dbReference type="EMBL" id="TFF20825.1"/>
    </source>
</evidence>
<sequence>MTDTYTGGRLQDISIDRARAHGLTETDIADGVRIHRTRAAKEECSRRIYDVASTEAQTNVAMEAAAAAAKTSASRTDDEKDLLASLQSWVDWVNAMRDTVATIAAEFELLGAAPFISATDIEADASWPDCPAEMADLFDRH</sequence>
<dbReference type="AlphaFoldDB" id="A0A4Y8REU5"/>
<gene>
    <name evidence="1" type="ORF">E3C22_18225</name>
</gene>
<keyword evidence="2" id="KW-1185">Reference proteome</keyword>
<dbReference type="RefSeq" id="WP_134763300.1">
    <property type="nucleotide sequence ID" value="NZ_SOZD01000005.1"/>
</dbReference>
<comment type="caution">
    <text evidence="1">The sequence shown here is derived from an EMBL/GenBank/DDBJ whole genome shotgun (WGS) entry which is preliminary data.</text>
</comment>
<organism evidence="1 2">
    <name type="scientific">Jiella endophytica</name>
    <dbReference type="NCBI Taxonomy" id="2558362"/>
    <lineage>
        <taxon>Bacteria</taxon>
        <taxon>Pseudomonadati</taxon>
        <taxon>Pseudomonadota</taxon>
        <taxon>Alphaproteobacteria</taxon>
        <taxon>Hyphomicrobiales</taxon>
        <taxon>Aurantimonadaceae</taxon>
        <taxon>Jiella</taxon>
    </lineage>
</organism>
<dbReference type="Proteomes" id="UP000298179">
    <property type="component" value="Unassembled WGS sequence"/>
</dbReference>
<proteinExistence type="predicted"/>
<dbReference type="OrthoDB" id="7872569at2"/>
<accession>A0A4Y8REU5</accession>
<name>A0A4Y8REU5_9HYPH</name>
<reference evidence="1 2" key="1">
    <citation type="submission" date="2019-03" db="EMBL/GenBank/DDBJ databases">
        <title>Jiella endophytica sp. nov., a novel endophytic bacterium isolated from root of Ficus microcarpa Linn. f.</title>
        <authorList>
            <person name="Tuo L."/>
        </authorList>
    </citation>
    <scope>NUCLEOTIDE SEQUENCE [LARGE SCALE GENOMIC DNA]</scope>
    <source>
        <strain evidence="1 2">CBS5Q-3</strain>
    </source>
</reference>